<dbReference type="PANTHER" id="PTHR36438">
    <property type="entry name" value="IRON-SULFUR CLUSTER REPAIR PROTEIN YTFE"/>
    <property type="match status" value="1"/>
</dbReference>
<dbReference type="OrthoDB" id="937463at2"/>
<sequence length="221" mass="26299">MSETVQHLVESAKIYQMVTERLDLIQSHTFESELIEWILDIYSQDEPPVEGLQKFSMPQVMYYLQASHKLYLSKTLPEIEQSMAHIQKRHDDTLLHALILFFNHYKIDFLEHIRMEERDLFPYLKKLHEIDPQSTSKEEIATLLSQSPMEKFEHDAIEDELKRVSDIIHHYCGHEEVPLPFKVFLNQVEIFEMDLRKHAFIEDHVLMPMAQRKEAELKALI</sequence>
<dbReference type="GO" id="GO:0005737">
    <property type="term" value="C:cytoplasm"/>
    <property type="evidence" value="ECO:0007669"/>
    <property type="project" value="UniProtKB-SubCell"/>
</dbReference>
<dbReference type="RefSeq" id="WP_013409606.1">
    <property type="nucleotide sequence ID" value="NC_014655.1"/>
</dbReference>
<dbReference type="STRING" id="649349.Lbys_2912"/>
<evidence type="ECO:0000313" key="6">
    <source>
        <dbReference type="EMBL" id="ADQ18574.1"/>
    </source>
</evidence>
<evidence type="ECO:0000259" key="5">
    <source>
        <dbReference type="Pfam" id="PF01814"/>
    </source>
</evidence>
<dbReference type="AlphaFoldDB" id="E4RSK4"/>
<protein>
    <recommendedName>
        <fullName evidence="5">Hemerythrin-like domain-containing protein</fullName>
    </recommendedName>
</protein>
<dbReference type="HOGENOM" id="CLU_076075_1_0_10"/>
<dbReference type="Pfam" id="PF01814">
    <property type="entry name" value="Hemerythrin"/>
    <property type="match status" value="1"/>
</dbReference>
<feature type="domain" description="Hemerythrin-like" evidence="5">
    <location>
        <begin position="72"/>
        <end position="210"/>
    </location>
</feature>
<organism evidence="6 7">
    <name type="scientific">Leadbetterella byssophila (strain DSM 17132 / JCM 16389 / KACC 11308 / NBRC 106382 / 4M15)</name>
    <dbReference type="NCBI Taxonomy" id="649349"/>
    <lineage>
        <taxon>Bacteria</taxon>
        <taxon>Pseudomonadati</taxon>
        <taxon>Bacteroidota</taxon>
        <taxon>Cytophagia</taxon>
        <taxon>Cytophagales</taxon>
        <taxon>Leadbetterellaceae</taxon>
        <taxon>Leadbetterella</taxon>
    </lineage>
</organism>
<reference key="1">
    <citation type="submission" date="2010-11" db="EMBL/GenBank/DDBJ databases">
        <title>The complete genome of Leadbetterella byssophila DSM 17132.</title>
        <authorList>
            <consortium name="US DOE Joint Genome Institute (JGI-PGF)"/>
            <person name="Lucas S."/>
            <person name="Copeland A."/>
            <person name="Lapidus A."/>
            <person name="Glavina del Rio T."/>
            <person name="Dalin E."/>
            <person name="Tice H."/>
            <person name="Bruce D."/>
            <person name="Goodwin L."/>
            <person name="Pitluck S."/>
            <person name="Kyrpides N."/>
            <person name="Mavromatis K."/>
            <person name="Ivanova N."/>
            <person name="Teshima H."/>
            <person name="Brettin T."/>
            <person name="Detter J.C."/>
            <person name="Han C."/>
            <person name="Tapia R."/>
            <person name="Land M."/>
            <person name="Hauser L."/>
            <person name="Markowitz V."/>
            <person name="Cheng J.-F."/>
            <person name="Hugenholtz P."/>
            <person name="Woyke T."/>
            <person name="Wu D."/>
            <person name="Tindall B."/>
            <person name="Pomrenke H.G."/>
            <person name="Brambilla E."/>
            <person name="Klenk H.-P."/>
            <person name="Eisen J.A."/>
        </authorList>
    </citation>
    <scope>NUCLEOTIDE SEQUENCE [LARGE SCALE GENOMIC DNA]</scope>
    <source>
        <strain>DSM 17132</strain>
    </source>
</reference>
<dbReference type="InterPro" id="IPR019903">
    <property type="entry name" value="RIC_family"/>
</dbReference>
<evidence type="ECO:0000256" key="2">
    <source>
        <dbReference type="ARBA" id="ARBA00022490"/>
    </source>
</evidence>
<dbReference type="Gene3D" id="1.20.120.520">
    <property type="entry name" value="nmb1532 protein domain like"/>
    <property type="match status" value="1"/>
</dbReference>
<comment type="subcellular location">
    <subcellularLocation>
        <location evidence="1">Cytoplasm</location>
    </subcellularLocation>
</comment>
<evidence type="ECO:0000256" key="4">
    <source>
        <dbReference type="ARBA" id="ARBA00023004"/>
    </source>
</evidence>
<dbReference type="PANTHER" id="PTHR36438:SF1">
    <property type="entry name" value="IRON-SULFUR CLUSTER REPAIR PROTEIN YTFE"/>
    <property type="match status" value="1"/>
</dbReference>
<dbReference type="EMBL" id="CP002305">
    <property type="protein sequence ID" value="ADQ18574.1"/>
    <property type="molecule type" value="Genomic_DNA"/>
</dbReference>
<evidence type="ECO:0000313" key="7">
    <source>
        <dbReference type="Proteomes" id="UP000007435"/>
    </source>
</evidence>
<dbReference type="InterPro" id="IPR012312">
    <property type="entry name" value="Hemerythrin-like"/>
</dbReference>
<evidence type="ECO:0000256" key="1">
    <source>
        <dbReference type="ARBA" id="ARBA00004496"/>
    </source>
</evidence>
<dbReference type="eggNOG" id="COG2846">
    <property type="taxonomic scope" value="Bacteria"/>
</dbReference>
<gene>
    <name evidence="6" type="ordered locus">Lbys_2912</name>
</gene>
<keyword evidence="7" id="KW-1185">Reference proteome</keyword>
<keyword evidence="3" id="KW-0479">Metal-binding</keyword>
<dbReference type="Proteomes" id="UP000007435">
    <property type="component" value="Chromosome"/>
</dbReference>
<keyword evidence="2" id="KW-0963">Cytoplasm</keyword>
<dbReference type="KEGG" id="lby:Lbys_2912"/>
<evidence type="ECO:0000256" key="3">
    <source>
        <dbReference type="ARBA" id="ARBA00022723"/>
    </source>
</evidence>
<accession>E4RSK4</accession>
<proteinExistence type="predicted"/>
<keyword evidence="4" id="KW-0408">Iron</keyword>
<reference evidence="6 7" key="2">
    <citation type="journal article" date="2011" name="Stand. Genomic Sci.">
        <title>Complete genome sequence of Leadbetterella byssophila type strain (4M15).</title>
        <authorList>
            <person name="Abt B."/>
            <person name="Teshima H."/>
            <person name="Lucas S."/>
            <person name="Lapidus A."/>
            <person name="Del Rio T.G."/>
            <person name="Nolan M."/>
            <person name="Tice H."/>
            <person name="Cheng J.F."/>
            <person name="Pitluck S."/>
            <person name="Liolios K."/>
            <person name="Pagani I."/>
            <person name="Ivanova N."/>
            <person name="Mavromatis K."/>
            <person name="Pati A."/>
            <person name="Tapia R."/>
            <person name="Han C."/>
            <person name="Goodwin L."/>
            <person name="Chen A."/>
            <person name="Palaniappan K."/>
            <person name="Land M."/>
            <person name="Hauser L."/>
            <person name="Chang Y.J."/>
            <person name="Jeffries C.D."/>
            <person name="Rohde M."/>
            <person name="Goker M."/>
            <person name="Tindall B.J."/>
            <person name="Detter J.C."/>
            <person name="Woyke T."/>
            <person name="Bristow J."/>
            <person name="Eisen J.A."/>
            <person name="Markowitz V."/>
            <person name="Hugenholtz P."/>
            <person name="Klenk H.P."/>
            <person name="Kyrpides N.C."/>
        </authorList>
    </citation>
    <scope>NUCLEOTIDE SEQUENCE [LARGE SCALE GENOMIC DNA]</scope>
    <source>
        <strain evidence="7">DSM 17132 / JCM 16389 / KACC 11308 / NBRC 106382 / 4M15</strain>
    </source>
</reference>
<name>E4RSK4_LEAB4</name>
<dbReference type="GO" id="GO:0046872">
    <property type="term" value="F:metal ion binding"/>
    <property type="evidence" value="ECO:0007669"/>
    <property type="project" value="UniProtKB-KW"/>
</dbReference>